<name>A0A8J7K3I2_9CYAN</name>
<feature type="region of interest" description="Disordered" evidence="1">
    <location>
        <begin position="1"/>
        <end position="22"/>
    </location>
</feature>
<feature type="compositionally biased region" description="Polar residues" evidence="1">
    <location>
        <begin position="94"/>
        <end position="106"/>
    </location>
</feature>
<dbReference type="RefSeq" id="WP_193921730.1">
    <property type="nucleotide sequence ID" value="NZ_JADEWL010000053.1"/>
</dbReference>
<reference evidence="2" key="1">
    <citation type="submission" date="2020-10" db="EMBL/GenBank/DDBJ databases">
        <authorList>
            <person name="Castelo-Branco R."/>
            <person name="Eusebio N."/>
            <person name="Adriana R."/>
            <person name="Vieira A."/>
            <person name="Brugerolle De Fraissinette N."/>
            <person name="Rezende De Castro R."/>
            <person name="Schneider M.P."/>
            <person name="Vasconcelos V."/>
            <person name="Leao P.N."/>
        </authorList>
    </citation>
    <scope>NUCLEOTIDE SEQUENCE</scope>
    <source>
        <strain evidence="2">LEGE 06105</strain>
    </source>
</reference>
<evidence type="ECO:0000313" key="3">
    <source>
        <dbReference type="Proteomes" id="UP000620559"/>
    </source>
</evidence>
<proteinExistence type="predicted"/>
<feature type="compositionally biased region" description="Basic residues" evidence="1">
    <location>
        <begin position="1"/>
        <end position="14"/>
    </location>
</feature>
<evidence type="ECO:0000313" key="2">
    <source>
        <dbReference type="EMBL" id="MBE9214197.1"/>
    </source>
</evidence>
<gene>
    <name evidence="2" type="ORF">IQ247_16240</name>
</gene>
<dbReference type="InterPro" id="IPR010328">
    <property type="entry name" value="DUF928"/>
</dbReference>
<organism evidence="2 3">
    <name type="scientific">Plectonema cf. radiosum LEGE 06105</name>
    <dbReference type="NCBI Taxonomy" id="945769"/>
    <lineage>
        <taxon>Bacteria</taxon>
        <taxon>Bacillati</taxon>
        <taxon>Cyanobacteriota</taxon>
        <taxon>Cyanophyceae</taxon>
        <taxon>Oscillatoriophycideae</taxon>
        <taxon>Oscillatoriales</taxon>
        <taxon>Microcoleaceae</taxon>
        <taxon>Plectonema</taxon>
    </lineage>
</organism>
<dbReference type="AlphaFoldDB" id="A0A8J7K3I2"/>
<protein>
    <submittedName>
        <fullName evidence="2">DUF928 domain-containing protein</fullName>
    </submittedName>
</protein>
<dbReference type="Proteomes" id="UP000620559">
    <property type="component" value="Unassembled WGS sequence"/>
</dbReference>
<comment type="caution">
    <text evidence="2">The sequence shown here is derived from an EMBL/GenBank/DDBJ whole genome shotgun (WGS) entry which is preliminary data.</text>
</comment>
<sequence length="323" mass="36457">MNKKNKNWRLKPQLHKQNPSSRVKKLLVHHSGGESSLGCRFPSPKLANPFTRRERAAQGLGLYSSGFNRQILIIPLLFLSLIYSPTVQAQSSSENTIENSAKQSFKQPKLPRNGAPTGRRRAGAGRNPECPSSLTRLTALVPGNQGKSFLASTVADYPTFWFYVPQLPKTITKAEFVLQKQDGRQVENIYRTPLTLSGKPGIISVTPPAKPQYSLKANQIYHWYFHIYCGDTQATSDNFYVDGFVQKQVLTQTLDNQLKTAKPREYLAYSANDIWYDALTNLGQLRRANPQNAMINQDWFNLLNAVGLQDFAKEPIVEHYDLN</sequence>
<dbReference type="EMBL" id="JADEWL010000053">
    <property type="protein sequence ID" value="MBE9214197.1"/>
    <property type="molecule type" value="Genomic_DNA"/>
</dbReference>
<keyword evidence="3" id="KW-1185">Reference proteome</keyword>
<accession>A0A8J7K3I2</accession>
<evidence type="ECO:0000256" key="1">
    <source>
        <dbReference type="SAM" id="MobiDB-lite"/>
    </source>
</evidence>
<feature type="region of interest" description="Disordered" evidence="1">
    <location>
        <begin position="94"/>
        <end position="130"/>
    </location>
</feature>
<dbReference type="Pfam" id="PF06051">
    <property type="entry name" value="DUF928"/>
    <property type="match status" value="1"/>
</dbReference>